<keyword evidence="5 8" id="KW-0658">Purine biosynthesis</keyword>
<evidence type="ECO:0000256" key="3">
    <source>
        <dbReference type="ARBA" id="ARBA00022723"/>
    </source>
</evidence>
<dbReference type="NCBIfam" id="NF002223">
    <property type="entry name" value="PRK01117.1"/>
    <property type="match status" value="1"/>
</dbReference>
<evidence type="ECO:0000256" key="6">
    <source>
        <dbReference type="ARBA" id="ARBA00022842"/>
    </source>
</evidence>
<evidence type="ECO:0000313" key="11">
    <source>
        <dbReference type="EMBL" id="MES1927909.1"/>
    </source>
</evidence>
<comment type="cofactor">
    <cofactor evidence="8">
        <name>Mg(2+)</name>
        <dbReference type="ChEBI" id="CHEBI:18420"/>
    </cofactor>
    <text evidence="8">Binds 1 Mg(2+) ion per subunit.</text>
</comment>
<keyword evidence="2 8" id="KW-0436">Ligase</keyword>
<evidence type="ECO:0000256" key="8">
    <source>
        <dbReference type="HAMAP-Rule" id="MF_00011"/>
    </source>
</evidence>
<comment type="similarity">
    <text evidence="8 10">Belongs to the adenylosuccinate synthetase family.</text>
</comment>
<comment type="function">
    <text evidence="8">Plays an important role in the de novo pathway of purine nucleotide biosynthesis. Catalyzes the first committed step in the biosynthesis of AMP from IMP.</text>
</comment>
<dbReference type="InterPro" id="IPR042111">
    <property type="entry name" value="Adenylosuccinate_synth_dom3"/>
</dbReference>
<accession>A0ABV2AXQ0</accession>
<evidence type="ECO:0000256" key="7">
    <source>
        <dbReference type="ARBA" id="ARBA00023134"/>
    </source>
</evidence>
<dbReference type="Gene3D" id="3.90.170.10">
    <property type="entry name" value="Adenylosuccinate Synthetase, subunit A, domain 3"/>
    <property type="match status" value="1"/>
</dbReference>
<dbReference type="PROSITE" id="PS00513">
    <property type="entry name" value="ADENYLOSUCCIN_SYN_2"/>
    <property type="match status" value="1"/>
</dbReference>
<dbReference type="EC" id="6.3.4.4" evidence="8 10"/>
<feature type="binding site" evidence="8">
    <location>
        <position position="41"/>
    </location>
    <ligand>
        <name>Mg(2+)</name>
        <dbReference type="ChEBI" id="CHEBI:18420"/>
    </ligand>
</feature>
<dbReference type="NCBIfam" id="TIGR00184">
    <property type="entry name" value="purA"/>
    <property type="match status" value="1"/>
</dbReference>
<evidence type="ECO:0000256" key="2">
    <source>
        <dbReference type="ARBA" id="ARBA00022598"/>
    </source>
</evidence>
<dbReference type="Gene3D" id="3.40.440.10">
    <property type="entry name" value="Adenylosuccinate Synthetase, subunit A, domain 1"/>
    <property type="match status" value="1"/>
</dbReference>
<evidence type="ECO:0000256" key="10">
    <source>
        <dbReference type="RuleBase" id="RU000520"/>
    </source>
</evidence>
<dbReference type="InterPro" id="IPR018220">
    <property type="entry name" value="Adenylosuccin_syn_GTP-bd"/>
</dbReference>
<feature type="binding site" description="in other chain" evidence="8">
    <location>
        <position position="304"/>
    </location>
    <ligand>
        <name>IMP</name>
        <dbReference type="ChEBI" id="CHEBI:58053"/>
        <note>ligand shared between dimeric partners</note>
    </ligand>
</feature>
<feature type="binding site" evidence="8">
    <location>
        <begin position="41"/>
        <end position="43"/>
    </location>
    <ligand>
        <name>GTP</name>
        <dbReference type="ChEBI" id="CHEBI:37565"/>
    </ligand>
</feature>
<dbReference type="PANTHER" id="PTHR11846">
    <property type="entry name" value="ADENYLOSUCCINATE SYNTHETASE"/>
    <property type="match status" value="1"/>
</dbReference>
<evidence type="ECO:0000256" key="5">
    <source>
        <dbReference type="ARBA" id="ARBA00022755"/>
    </source>
</evidence>
<keyword evidence="7 8" id="KW-0342">GTP-binding</keyword>
<feature type="active site" description="Proton donor" evidence="8">
    <location>
        <position position="42"/>
    </location>
</feature>
<feature type="active site" evidence="9">
    <location>
        <position position="141"/>
    </location>
</feature>
<organism evidence="11 12">
    <name type="scientific">Salinisphaera dokdonensis CL-ES53</name>
    <dbReference type="NCBI Taxonomy" id="1304272"/>
    <lineage>
        <taxon>Bacteria</taxon>
        <taxon>Pseudomonadati</taxon>
        <taxon>Pseudomonadota</taxon>
        <taxon>Gammaproteobacteria</taxon>
        <taxon>Salinisphaerales</taxon>
        <taxon>Salinisphaeraceae</taxon>
        <taxon>Salinisphaera</taxon>
    </lineage>
</organism>
<comment type="caution">
    <text evidence="11">The sequence shown here is derived from an EMBL/GenBank/DDBJ whole genome shotgun (WGS) entry which is preliminary data.</text>
</comment>
<evidence type="ECO:0000256" key="4">
    <source>
        <dbReference type="ARBA" id="ARBA00022741"/>
    </source>
</evidence>
<proteinExistence type="inferred from homology"/>
<evidence type="ECO:0000313" key="12">
    <source>
        <dbReference type="Proteomes" id="UP001460888"/>
    </source>
</evidence>
<comment type="subcellular location">
    <subcellularLocation>
        <location evidence="8">Cytoplasm</location>
    </subcellularLocation>
</comment>
<protein>
    <recommendedName>
        <fullName evidence="8 10">Adenylosuccinate synthetase</fullName>
        <shortName evidence="8">AMPSase</shortName>
        <shortName evidence="8">AdSS</shortName>
        <ecNumber evidence="8 10">6.3.4.4</ecNumber>
    </recommendedName>
    <alternativeName>
        <fullName evidence="8">IMP--aspartate ligase</fullName>
    </alternativeName>
</protein>
<dbReference type="InterPro" id="IPR033128">
    <property type="entry name" value="Adenylosuccin_syn_Lys_AS"/>
</dbReference>
<keyword evidence="6 8" id="KW-0460">Magnesium</keyword>
<dbReference type="PROSITE" id="PS01266">
    <property type="entry name" value="ADENYLOSUCCIN_SYN_1"/>
    <property type="match status" value="1"/>
</dbReference>
<feature type="binding site" description="in other chain" evidence="8">
    <location>
        <begin position="39"/>
        <end position="42"/>
    </location>
    <ligand>
        <name>IMP</name>
        <dbReference type="ChEBI" id="CHEBI:58053"/>
        <note>ligand shared between dimeric partners</note>
    </ligand>
</feature>
<dbReference type="InterPro" id="IPR027417">
    <property type="entry name" value="P-loop_NTPase"/>
</dbReference>
<evidence type="ECO:0000256" key="9">
    <source>
        <dbReference type="PROSITE-ProRule" id="PRU10134"/>
    </source>
</evidence>
<feature type="binding site" evidence="8">
    <location>
        <begin position="414"/>
        <end position="416"/>
    </location>
    <ligand>
        <name>GTP</name>
        <dbReference type="ChEBI" id="CHEBI:37565"/>
    </ligand>
</feature>
<feature type="binding site" evidence="8">
    <location>
        <begin position="13"/>
        <end position="19"/>
    </location>
    <ligand>
        <name>GTP</name>
        <dbReference type="ChEBI" id="CHEBI:37565"/>
    </ligand>
</feature>
<feature type="binding site" description="in other chain" evidence="8">
    <location>
        <begin position="14"/>
        <end position="17"/>
    </location>
    <ligand>
        <name>IMP</name>
        <dbReference type="ChEBI" id="CHEBI:58053"/>
        <note>ligand shared between dimeric partners</note>
    </ligand>
</feature>
<dbReference type="InterPro" id="IPR001114">
    <property type="entry name" value="Adenylosuccinate_synthetase"/>
</dbReference>
<sequence>MGKRVIVIGSQWGDEGKGKIVDLLTDRTRHVVRFQGGHNAGHTLVINGEKTVLHLIPSGILHDGVTCHIGNGVVLSPDALIEEMAMLEARGVPVRSRLRISPACPLILPSHIALDKAREAARGKTAIGTTGRGIGPAYEDKVARRAIRVGDLFRREMLASKLGEALDFHNFVLKNYFNVAPVDFQATLDDCLRYADEIAPMVGDVAELLRQAYMADDSILFEGAQGALLDVDHGTYPYVTSSNTTAGGAATGTGVGPMYFDYVLGVVKAYTTRVGSGPFPTELDDDNGRHLASKGAEFGATTGRARRCGWFDAVGLRRAAFNNSLSGLCITKLDVLDGLDAIQLCTGYRCDNQTITVPPLGADALSRCEPVYEEMPGWSESTVGVRNYDDLPEAARNYLDRLAEITGTPIDVVSTGPDRADTIVLRNPFGATTA</sequence>
<feature type="active site" description="Proton acceptor" evidence="8">
    <location>
        <position position="14"/>
    </location>
</feature>
<dbReference type="SUPFAM" id="SSF52540">
    <property type="entry name" value="P-loop containing nucleoside triphosphate hydrolases"/>
    <property type="match status" value="1"/>
</dbReference>
<reference evidence="11 12" key="1">
    <citation type="submission" date="2013-03" db="EMBL/GenBank/DDBJ databases">
        <title>Salinisphaera dokdonensis CL-ES53 Genome Sequencing.</title>
        <authorList>
            <person name="Li C."/>
            <person name="Lai Q."/>
            <person name="Shao Z."/>
        </authorList>
    </citation>
    <scope>NUCLEOTIDE SEQUENCE [LARGE SCALE GENOMIC DNA]</scope>
    <source>
        <strain evidence="11 12">CL-ES53</strain>
    </source>
</reference>
<comment type="pathway">
    <text evidence="8 10">Purine metabolism; AMP biosynthesis via de novo pathway; AMP from IMP: step 1/2.</text>
</comment>
<dbReference type="SMART" id="SM00788">
    <property type="entry name" value="Adenylsucc_synt"/>
    <property type="match status" value="1"/>
</dbReference>
<evidence type="ECO:0000256" key="1">
    <source>
        <dbReference type="ARBA" id="ARBA00011738"/>
    </source>
</evidence>
<keyword evidence="3 8" id="KW-0479">Metal-binding</keyword>
<dbReference type="Gene3D" id="1.10.300.10">
    <property type="entry name" value="Adenylosuccinate Synthetase, subunit A, domain 2"/>
    <property type="match status" value="1"/>
</dbReference>
<dbReference type="Pfam" id="PF00709">
    <property type="entry name" value="Adenylsucc_synt"/>
    <property type="match status" value="1"/>
</dbReference>
<dbReference type="Proteomes" id="UP001460888">
    <property type="component" value="Unassembled WGS sequence"/>
</dbReference>
<gene>
    <name evidence="8" type="primary">purA</name>
    <name evidence="11" type="ORF">SADO_01600</name>
</gene>
<dbReference type="RefSeq" id="WP_353108664.1">
    <property type="nucleotide sequence ID" value="NZ_APND01000001.1"/>
</dbReference>
<keyword evidence="4 8" id="KW-0547">Nucleotide-binding</keyword>
<dbReference type="EMBL" id="APND01000001">
    <property type="protein sequence ID" value="MES1927909.1"/>
    <property type="molecule type" value="Genomic_DNA"/>
</dbReference>
<keyword evidence="12" id="KW-1185">Reference proteome</keyword>
<dbReference type="InterPro" id="IPR042109">
    <property type="entry name" value="Adenylosuccinate_synth_dom1"/>
</dbReference>
<dbReference type="PANTHER" id="PTHR11846:SF0">
    <property type="entry name" value="ADENYLOSUCCINATE SYNTHETASE"/>
    <property type="match status" value="1"/>
</dbReference>
<dbReference type="HAMAP" id="MF_00011">
    <property type="entry name" value="Adenylosucc_synth"/>
    <property type="match status" value="1"/>
</dbReference>
<comment type="subunit">
    <text evidence="1 8">Homodimer.</text>
</comment>
<feature type="binding site" evidence="8">
    <location>
        <position position="14"/>
    </location>
    <ligand>
        <name>Mg(2+)</name>
        <dbReference type="ChEBI" id="CHEBI:18420"/>
    </ligand>
</feature>
<name>A0ABV2AXQ0_9GAMM</name>
<dbReference type="InterPro" id="IPR042110">
    <property type="entry name" value="Adenylosuccinate_synth_dom2"/>
</dbReference>
<feature type="binding site" description="in other chain" evidence="8">
    <location>
        <position position="130"/>
    </location>
    <ligand>
        <name>IMP</name>
        <dbReference type="ChEBI" id="CHEBI:58053"/>
        <note>ligand shared between dimeric partners</note>
    </ligand>
</feature>
<comment type="catalytic activity">
    <reaction evidence="8 10">
        <text>IMP + L-aspartate + GTP = N(6)-(1,2-dicarboxyethyl)-AMP + GDP + phosphate + 2 H(+)</text>
        <dbReference type="Rhea" id="RHEA:15753"/>
        <dbReference type="ChEBI" id="CHEBI:15378"/>
        <dbReference type="ChEBI" id="CHEBI:29991"/>
        <dbReference type="ChEBI" id="CHEBI:37565"/>
        <dbReference type="ChEBI" id="CHEBI:43474"/>
        <dbReference type="ChEBI" id="CHEBI:57567"/>
        <dbReference type="ChEBI" id="CHEBI:58053"/>
        <dbReference type="ChEBI" id="CHEBI:58189"/>
        <dbReference type="EC" id="6.3.4.4"/>
    </reaction>
</comment>
<feature type="binding site" evidence="8">
    <location>
        <begin position="332"/>
        <end position="334"/>
    </location>
    <ligand>
        <name>GTP</name>
        <dbReference type="ChEBI" id="CHEBI:37565"/>
    </ligand>
</feature>
<feature type="binding site" description="in other chain" evidence="8">
    <location>
        <position position="225"/>
    </location>
    <ligand>
        <name>IMP</name>
        <dbReference type="ChEBI" id="CHEBI:58053"/>
        <note>ligand shared between dimeric partners</note>
    </ligand>
</feature>
<feature type="binding site" evidence="8">
    <location>
        <position position="144"/>
    </location>
    <ligand>
        <name>IMP</name>
        <dbReference type="ChEBI" id="CHEBI:58053"/>
        <note>ligand shared between dimeric partners</note>
    </ligand>
</feature>
<dbReference type="CDD" id="cd03108">
    <property type="entry name" value="AdSS"/>
    <property type="match status" value="1"/>
</dbReference>
<feature type="binding site" evidence="8">
    <location>
        <begin position="300"/>
        <end position="306"/>
    </location>
    <ligand>
        <name>substrate</name>
    </ligand>
</feature>
<keyword evidence="8" id="KW-0963">Cytoplasm</keyword>
<feature type="binding site" description="in other chain" evidence="8">
    <location>
        <position position="240"/>
    </location>
    <ligand>
        <name>IMP</name>
        <dbReference type="ChEBI" id="CHEBI:58053"/>
        <note>ligand shared between dimeric partners</note>
    </ligand>
</feature>
<feature type="binding site" evidence="8">
    <location>
        <position position="306"/>
    </location>
    <ligand>
        <name>GTP</name>
        <dbReference type="ChEBI" id="CHEBI:37565"/>
    </ligand>
</feature>